<gene>
    <name evidence="9" type="ORF">VNO78_12482</name>
</gene>
<reference evidence="9 10" key="1">
    <citation type="submission" date="2024-01" db="EMBL/GenBank/DDBJ databases">
        <title>The genomes of 5 underutilized Papilionoideae crops provide insights into root nodulation and disease resistanc.</title>
        <authorList>
            <person name="Jiang F."/>
        </authorList>
    </citation>
    <scope>NUCLEOTIDE SEQUENCE [LARGE SCALE GENOMIC DNA]</scope>
    <source>
        <strain evidence="9">DUOXIRENSHENG_FW03</strain>
        <tissue evidence="9">Leaves</tissue>
    </source>
</reference>
<dbReference type="InterPro" id="IPR001245">
    <property type="entry name" value="Ser-Thr/Tyr_kinase_cat_dom"/>
</dbReference>
<dbReference type="InterPro" id="IPR003591">
    <property type="entry name" value="Leu-rich_rpt_typical-subtyp"/>
</dbReference>
<dbReference type="SUPFAM" id="SSF52540">
    <property type="entry name" value="P-loop containing nucleoside triphosphate hydrolases"/>
    <property type="match status" value="1"/>
</dbReference>
<accession>A0AAN9SP76</accession>
<dbReference type="SUPFAM" id="SSF56112">
    <property type="entry name" value="Protein kinase-like (PK-like)"/>
    <property type="match status" value="1"/>
</dbReference>
<dbReference type="Gene3D" id="1.10.510.10">
    <property type="entry name" value="Transferase(Phosphotransferase) domain 1"/>
    <property type="match status" value="1"/>
</dbReference>
<evidence type="ECO:0000256" key="2">
    <source>
        <dbReference type="ARBA" id="ARBA00008171"/>
    </source>
</evidence>
<dbReference type="EMBL" id="JAYMYS010000003">
    <property type="protein sequence ID" value="KAK7401163.1"/>
    <property type="molecule type" value="Genomic_DNA"/>
</dbReference>
<dbReference type="Pfam" id="PF07714">
    <property type="entry name" value="PK_Tyr_Ser-Thr"/>
    <property type="match status" value="1"/>
</dbReference>
<evidence type="ECO:0000313" key="9">
    <source>
        <dbReference type="EMBL" id="KAK7401163.1"/>
    </source>
</evidence>
<keyword evidence="10" id="KW-1185">Reference proteome</keyword>
<keyword evidence="6" id="KW-0611">Plant defense</keyword>
<dbReference type="PANTHER" id="PTHR45621">
    <property type="entry name" value="OS01G0588500 PROTEIN-RELATED"/>
    <property type="match status" value="1"/>
</dbReference>
<evidence type="ECO:0000259" key="8">
    <source>
        <dbReference type="PROSITE" id="PS50011"/>
    </source>
</evidence>
<dbReference type="InterPro" id="IPR055414">
    <property type="entry name" value="LRR_R13L4/SHOC2-like"/>
</dbReference>
<dbReference type="GO" id="GO:0004674">
    <property type="term" value="F:protein serine/threonine kinase activity"/>
    <property type="evidence" value="ECO:0007669"/>
    <property type="project" value="UniProtKB-EC"/>
</dbReference>
<dbReference type="GO" id="GO:0043531">
    <property type="term" value="F:ADP binding"/>
    <property type="evidence" value="ECO:0007669"/>
    <property type="project" value="InterPro"/>
</dbReference>
<dbReference type="InterPro" id="IPR027417">
    <property type="entry name" value="P-loop_NTPase"/>
</dbReference>
<name>A0AAN9SP76_PSOTE</name>
<sequence length="1326" mass="152701">MGSHLSKAHGFLKNETEGTSSQKEEVSYVELSSMIKIRDFISLLLTYPMKLDEQGILKSCLSAFSEWKAQPWSTDDVYRPSVQHRLIQKALRHMEGFMPKEIITQIESGERSIFKHNDAIPEVVLHLTVDLAVNQLVQTLFSGDYYARYIRLSTRNMVEKRSVVDKILAALEEKQNMFGIDKKFLRALWIDASTYATEAEVQVQEEINMKMGGLFVAEDEEMLSTQLVEENRGNNWHLVLVMDTNKKKLELQKVRFPTGIVVLITTEPLTRAEMDDDIRIACSMDLNIRTQNHLLPWEVFCRFVGSSRIFSTKTIKRIAVQIVKECHGHLLAIVLLAKYLKNLKDVKEWVVALDKLSSPNPSYDYQDSNQIGISRVMVNAFINIIWENIDATQEILLKLSLFVHNIKIGVSDASLISNWADISLGYTQEMTLNLDELGEYRRQIKELRDCFVLLQNETGDVYLPIEIYDIIKSLHTLNPSIIKHDALGLTELPYIGRWHDLIRIELMDNKICELPQSLDCPKLKVFSLQGNVDLMDIPDSFFDHMPLLQHLDLSYTSVRDLPSSVYRLIQLKKFYLRGSDLFMELSPQIGKLKNMEELDLDGTLITHLPKEIGELIKLKSLTLCFDRCHHVLGHDKKGKQISNSTIIPAGVLSNFIHLNYLNINVDPEDERWNENVNSVFEEIIGLKRLETVSIHVPKANLLRFIPVHKSLNFRLVVGHHMQRFISRVTPELEQKFKRWDYSIKFVCGVNVPYVVKMNLGKFKALYLDRHMTIKSLSDFELRNLSELRLCILAECNEMETIVGGGYSHDGSTLPNLEFLSVYYMKNLRSICERTDCFIHLKSIALCTCPMLTTVFTLDSLSNLSFLEEIILEDCPKVTTLITHDSSENNNAIFLPKLRMVSLLYLPELVNIFNGFCVGRVLEEMIFYYCPKLQSLSQLELSSKCLWIIKGESMWWEALKWNVAEWGVVGRPSFLELIFSPINEEADLMNELVAHKEIELNAEHNDYQGAKPRNDDSKLPSNPEVVPRRHSAADPLIRFTSDEIKKITANFRQDRVLGKGRFGLVYKGFISEKIRKGLPTLTVAVGVYDMFLYKCIYYTRRYPHPNLVQLIGEHFDGSHWVIFEYVYMGSLFSEMLLPMPWSIRMKIASGAAKGLAFVHEMGFPFGNFQTSNILLDQDYNAKLSHFVFKEQHASDYIITDQHRINKSDDVYNFGVVLLKLLAGRNFHELRPATEQNLAEWVLALLKDKEKFLKIIDPKLNGDYPIKAVHKVAVLAYRCLNHNPEERPLMQDIADSLQHLQAHTEVPIRKTYCINEVSESYLKMKYAK</sequence>
<dbReference type="SMART" id="SM00369">
    <property type="entry name" value="LRR_TYP"/>
    <property type="match status" value="2"/>
</dbReference>
<evidence type="ECO:0000256" key="1">
    <source>
        <dbReference type="ARBA" id="ARBA00004236"/>
    </source>
</evidence>
<evidence type="ECO:0000256" key="3">
    <source>
        <dbReference type="ARBA" id="ARBA00022475"/>
    </source>
</evidence>
<evidence type="ECO:0000256" key="7">
    <source>
        <dbReference type="SAM" id="MobiDB-lite"/>
    </source>
</evidence>
<dbReference type="Proteomes" id="UP001386955">
    <property type="component" value="Unassembled WGS sequence"/>
</dbReference>
<keyword evidence="3" id="KW-0472">Membrane</keyword>
<dbReference type="InterPro" id="IPR032675">
    <property type="entry name" value="LRR_dom_sf"/>
</dbReference>
<dbReference type="InterPro" id="IPR050823">
    <property type="entry name" value="Plant_Ser_Thr_Prot_Kinase"/>
</dbReference>
<dbReference type="InterPro" id="IPR011009">
    <property type="entry name" value="Kinase-like_dom_sf"/>
</dbReference>
<dbReference type="Gene3D" id="3.30.200.20">
    <property type="entry name" value="Phosphorylase Kinase, domain 1"/>
    <property type="match status" value="1"/>
</dbReference>
<keyword evidence="4" id="KW-0433">Leucine-rich repeat</keyword>
<dbReference type="GO" id="GO:0005886">
    <property type="term" value="C:plasma membrane"/>
    <property type="evidence" value="ECO:0007669"/>
    <property type="project" value="UniProtKB-SubCell"/>
</dbReference>
<dbReference type="Gene3D" id="1.10.8.430">
    <property type="entry name" value="Helical domain of apoptotic protease-activating factors"/>
    <property type="match status" value="1"/>
</dbReference>
<dbReference type="PROSITE" id="PS50011">
    <property type="entry name" value="PROTEIN_KINASE_DOM"/>
    <property type="match status" value="1"/>
</dbReference>
<evidence type="ECO:0000256" key="5">
    <source>
        <dbReference type="ARBA" id="ARBA00022737"/>
    </source>
</evidence>
<comment type="similarity">
    <text evidence="2">Belongs to the protein kinase superfamily. TKL Ser/Thr protein kinase family. ROCO subfamily.</text>
</comment>
<dbReference type="SUPFAM" id="SSF52058">
    <property type="entry name" value="L domain-like"/>
    <property type="match status" value="1"/>
</dbReference>
<evidence type="ECO:0000256" key="6">
    <source>
        <dbReference type="ARBA" id="ARBA00022821"/>
    </source>
</evidence>
<keyword evidence="5" id="KW-0677">Repeat</keyword>
<keyword evidence="3" id="KW-1003">Cell membrane</keyword>
<feature type="region of interest" description="Disordered" evidence="7">
    <location>
        <begin position="1004"/>
        <end position="1026"/>
    </location>
</feature>
<organism evidence="9 10">
    <name type="scientific">Psophocarpus tetragonolobus</name>
    <name type="common">Winged bean</name>
    <name type="synonym">Dolichos tetragonolobus</name>
    <dbReference type="NCBI Taxonomy" id="3891"/>
    <lineage>
        <taxon>Eukaryota</taxon>
        <taxon>Viridiplantae</taxon>
        <taxon>Streptophyta</taxon>
        <taxon>Embryophyta</taxon>
        <taxon>Tracheophyta</taxon>
        <taxon>Spermatophyta</taxon>
        <taxon>Magnoliopsida</taxon>
        <taxon>eudicotyledons</taxon>
        <taxon>Gunneridae</taxon>
        <taxon>Pentapetalae</taxon>
        <taxon>rosids</taxon>
        <taxon>fabids</taxon>
        <taxon>Fabales</taxon>
        <taxon>Fabaceae</taxon>
        <taxon>Papilionoideae</taxon>
        <taxon>50 kb inversion clade</taxon>
        <taxon>NPAAA clade</taxon>
        <taxon>indigoferoid/millettioid clade</taxon>
        <taxon>Phaseoleae</taxon>
        <taxon>Psophocarpus</taxon>
    </lineage>
</organism>
<feature type="domain" description="Protein kinase" evidence="8">
    <location>
        <begin position="1050"/>
        <end position="1304"/>
    </location>
</feature>
<evidence type="ECO:0000256" key="4">
    <source>
        <dbReference type="ARBA" id="ARBA00022614"/>
    </source>
</evidence>
<protein>
    <recommendedName>
        <fullName evidence="8">Protein kinase domain-containing protein</fullName>
    </recommendedName>
</protein>
<proteinExistence type="inferred from homology"/>
<evidence type="ECO:0000313" key="10">
    <source>
        <dbReference type="Proteomes" id="UP001386955"/>
    </source>
</evidence>
<dbReference type="Gene3D" id="3.80.10.10">
    <property type="entry name" value="Ribonuclease Inhibitor"/>
    <property type="match status" value="2"/>
</dbReference>
<dbReference type="Pfam" id="PF23598">
    <property type="entry name" value="LRR_14"/>
    <property type="match status" value="1"/>
</dbReference>
<dbReference type="GO" id="GO:0005524">
    <property type="term" value="F:ATP binding"/>
    <property type="evidence" value="ECO:0007669"/>
    <property type="project" value="InterPro"/>
</dbReference>
<dbReference type="InterPro" id="IPR000719">
    <property type="entry name" value="Prot_kinase_dom"/>
</dbReference>
<comment type="subcellular location">
    <subcellularLocation>
        <location evidence="1">Cell membrane</location>
    </subcellularLocation>
</comment>
<comment type="caution">
    <text evidence="9">The sequence shown here is derived from an EMBL/GenBank/DDBJ whole genome shotgun (WGS) entry which is preliminary data.</text>
</comment>
<dbReference type="InterPro" id="IPR042197">
    <property type="entry name" value="Apaf_helical"/>
</dbReference>
<feature type="compositionally biased region" description="Basic and acidic residues" evidence="7">
    <location>
        <begin position="1004"/>
        <end position="1017"/>
    </location>
</feature>
<dbReference type="GO" id="GO:0006952">
    <property type="term" value="P:defense response"/>
    <property type="evidence" value="ECO:0007669"/>
    <property type="project" value="UniProtKB-KW"/>
</dbReference>